<proteinExistence type="predicted"/>
<name>A0A7W7SZ64_9PSEU</name>
<dbReference type="EMBL" id="JACHJS010000001">
    <property type="protein sequence ID" value="MBB4963654.1"/>
    <property type="molecule type" value="Genomic_DNA"/>
</dbReference>
<dbReference type="Pfam" id="PF13749">
    <property type="entry name" value="HATPase_c_4"/>
    <property type="match status" value="1"/>
</dbReference>
<feature type="region of interest" description="Disordered" evidence="1">
    <location>
        <begin position="254"/>
        <end position="296"/>
    </location>
</feature>
<feature type="compositionally biased region" description="Low complexity" evidence="1">
    <location>
        <begin position="269"/>
        <end position="296"/>
    </location>
</feature>
<evidence type="ECO:0000313" key="2">
    <source>
        <dbReference type="EMBL" id="MBB4963654.1"/>
    </source>
</evidence>
<accession>A0A7W7SZ64</accession>
<dbReference type="PANTHER" id="PTHR30595:SF6">
    <property type="entry name" value="SCHLAFEN ALBA-2 DOMAIN-CONTAINING PROTEIN"/>
    <property type="match status" value="1"/>
</dbReference>
<dbReference type="InterPro" id="IPR038475">
    <property type="entry name" value="RecG_C_sf"/>
</dbReference>
<protein>
    <submittedName>
        <fullName evidence="2">Putative HTH transcriptional regulator</fullName>
    </submittedName>
</protein>
<gene>
    <name evidence="2" type="ORF">F4559_001013</name>
</gene>
<comment type="caution">
    <text evidence="2">The sequence shown here is derived from an EMBL/GenBank/DDBJ whole genome shotgun (WGS) entry which is preliminary data.</text>
</comment>
<dbReference type="Gene3D" id="3.30.565.60">
    <property type="match status" value="1"/>
</dbReference>
<organism evidence="2 3">
    <name type="scientific">Saccharothrix violaceirubra</name>
    <dbReference type="NCBI Taxonomy" id="413306"/>
    <lineage>
        <taxon>Bacteria</taxon>
        <taxon>Bacillati</taxon>
        <taxon>Actinomycetota</taxon>
        <taxon>Actinomycetes</taxon>
        <taxon>Pseudonocardiales</taxon>
        <taxon>Pseudonocardiaceae</taxon>
        <taxon>Saccharothrix</taxon>
    </lineage>
</organism>
<reference evidence="2 3" key="1">
    <citation type="submission" date="2020-08" db="EMBL/GenBank/DDBJ databases">
        <title>Sequencing the genomes of 1000 actinobacteria strains.</title>
        <authorList>
            <person name="Klenk H.-P."/>
        </authorList>
    </citation>
    <scope>NUCLEOTIDE SEQUENCE [LARGE SCALE GENOMIC DNA]</scope>
    <source>
        <strain evidence="2 3">DSM 45084</strain>
    </source>
</reference>
<dbReference type="Proteomes" id="UP000542674">
    <property type="component" value="Unassembled WGS sequence"/>
</dbReference>
<evidence type="ECO:0000313" key="3">
    <source>
        <dbReference type="Proteomes" id="UP000542674"/>
    </source>
</evidence>
<keyword evidence="3" id="KW-1185">Reference proteome</keyword>
<dbReference type="AlphaFoldDB" id="A0A7W7SZ64"/>
<sequence>MKYKGQAWIRVGPRRGVANAEDERQLNERRRSLDLPFDSRPTPGTTLDDLDLTLFERLVIPSLVPPDVPAANGRTTGQRLAALRLVSPDQIPTAAGVLAIGNDPTAWLPGAYVQFLRVDGTTLADPLNDEKRLSGPLPDTLRQLDELLALNISSTVDFTSGPTEARVPDYPITALQQVVRNAVLHRGYEHTNAPIRITWYADRIEVVNPGGPFGMVSTGNFGSGLTDYRNPTLAEIMRGLGYVQRFGAGIPVTHRSLSENGNPPVEFDSPPSSARRSWARTGPCPRCPTTPTAWAR</sequence>
<evidence type="ECO:0000256" key="1">
    <source>
        <dbReference type="SAM" id="MobiDB-lite"/>
    </source>
</evidence>
<dbReference type="PANTHER" id="PTHR30595">
    <property type="entry name" value="GLPR-RELATED TRANSCRIPTIONAL REPRESSOR"/>
    <property type="match status" value="1"/>
</dbReference>